<comment type="caution">
    <text evidence="2">The sequence shown here is derived from an EMBL/GenBank/DDBJ whole genome shotgun (WGS) entry which is preliminary data.</text>
</comment>
<dbReference type="Gene3D" id="2.40.160.10">
    <property type="entry name" value="Porin"/>
    <property type="match status" value="1"/>
</dbReference>
<dbReference type="EMBL" id="QFPO01000003">
    <property type="protein sequence ID" value="PZQ18752.1"/>
    <property type="molecule type" value="Genomic_DNA"/>
</dbReference>
<evidence type="ECO:0000256" key="1">
    <source>
        <dbReference type="SAM" id="SignalP"/>
    </source>
</evidence>
<protein>
    <submittedName>
        <fullName evidence="2">Porin</fullName>
    </submittedName>
</protein>
<dbReference type="SUPFAM" id="SSF56935">
    <property type="entry name" value="Porins"/>
    <property type="match status" value="1"/>
</dbReference>
<dbReference type="InterPro" id="IPR023614">
    <property type="entry name" value="Porin_dom_sf"/>
</dbReference>
<organism evidence="2 3">
    <name type="scientific">Rhodanobacter denitrificans</name>
    <dbReference type="NCBI Taxonomy" id="666685"/>
    <lineage>
        <taxon>Bacteria</taxon>
        <taxon>Pseudomonadati</taxon>
        <taxon>Pseudomonadota</taxon>
        <taxon>Gammaproteobacteria</taxon>
        <taxon>Lysobacterales</taxon>
        <taxon>Rhodanobacteraceae</taxon>
        <taxon>Rhodanobacter</taxon>
    </lineage>
</organism>
<dbReference type="Pfam" id="PF07396">
    <property type="entry name" value="Porin_O_P"/>
    <property type="match status" value="1"/>
</dbReference>
<evidence type="ECO:0000313" key="3">
    <source>
        <dbReference type="Proteomes" id="UP000249046"/>
    </source>
</evidence>
<dbReference type="InterPro" id="IPR010870">
    <property type="entry name" value="Porin_O/P"/>
</dbReference>
<gene>
    <name evidence="2" type="ORF">DI564_05560</name>
</gene>
<reference evidence="2 3" key="1">
    <citation type="submission" date="2017-08" db="EMBL/GenBank/DDBJ databases">
        <title>Infants hospitalized years apart are colonized by the same room-sourced microbial strains.</title>
        <authorList>
            <person name="Brooks B."/>
            <person name="Olm M.R."/>
            <person name="Firek B.A."/>
            <person name="Baker R."/>
            <person name="Thomas B.C."/>
            <person name="Morowitz M.J."/>
            <person name="Banfield J.F."/>
        </authorList>
    </citation>
    <scope>NUCLEOTIDE SEQUENCE [LARGE SCALE GENOMIC DNA]</scope>
    <source>
        <strain evidence="2">S2_005_003_R2_42</strain>
    </source>
</reference>
<evidence type="ECO:0000313" key="2">
    <source>
        <dbReference type="EMBL" id="PZQ18752.1"/>
    </source>
</evidence>
<dbReference type="AlphaFoldDB" id="A0A2W5KNW2"/>
<feature type="signal peptide" evidence="1">
    <location>
        <begin position="1"/>
        <end position="24"/>
    </location>
</feature>
<sequence length="488" mass="52019">MNHPTRTILATAVALALGSGTAIAADAADAELRALLRQQSALIERQAEQIEALGARLAALENAAGAASATASDPAQAQVDAAIADTRQDDLAILQAQVAQLAANGGGGDGNIRWRRGGPELRSEDGRFTFHPRGRVLVDFTSTHGSSFGPRNITGTDLASGRLGAEGQIGPLGYKIDADFAGNAVRLKDTYVSWDTRVIGRPAEFYFGNKLKDRSLDGATSSMFTPFMERNAVASVGAMQSGYYGLGTTMKLFGDRWHATVSVTGDDIGNADDASDTIAYLARAHWNPLKGSDGFLHLGGWYWDEHLGDDVTSINKTSPIALGWNGQVRVSASSIANVTGNHAGGIEFGGVYRNFWAFAEHTVRTIDSSSVGSIDHKATSAYVGWLLTGEKPGFSSRSGVWGTTRVARPVTEGGIGAFELAARYDKYDFTDAARGGEGEAWTFGVNWYLNNWSRLMVNLVHWKTDNQVGNYQGPDSGNTVGARMQVAF</sequence>
<accession>A0A2W5KNW2</accession>
<proteinExistence type="predicted"/>
<feature type="chain" id="PRO_5015876017" evidence="1">
    <location>
        <begin position="25"/>
        <end position="488"/>
    </location>
</feature>
<keyword evidence="1" id="KW-0732">Signal</keyword>
<dbReference type="Proteomes" id="UP000249046">
    <property type="component" value="Unassembled WGS sequence"/>
</dbReference>
<name>A0A2W5KNW2_9GAMM</name>